<protein>
    <submittedName>
        <fullName evidence="3">DNA polymerase Y family protein</fullName>
    </submittedName>
</protein>
<keyword evidence="4" id="KW-1185">Reference proteome</keyword>
<dbReference type="InterPro" id="IPR001126">
    <property type="entry name" value="UmuC"/>
</dbReference>
<dbReference type="RefSeq" id="WP_119778015.1">
    <property type="nucleotide sequence ID" value="NZ_QYUK01000011.1"/>
</dbReference>
<gene>
    <name evidence="3" type="ORF">D3874_10355</name>
</gene>
<evidence type="ECO:0000256" key="1">
    <source>
        <dbReference type="ARBA" id="ARBA00022763"/>
    </source>
</evidence>
<dbReference type="InterPro" id="IPR043502">
    <property type="entry name" value="DNA/RNA_pol_sf"/>
</dbReference>
<comment type="caution">
    <text evidence="3">The sequence shown here is derived from an EMBL/GenBank/DDBJ whole genome shotgun (WGS) entry which is preliminary data.</text>
</comment>
<reference evidence="3 4" key="1">
    <citation type="submission" date="2018-09" db="EMBL/GenBank/DDBJ databases">
        <authorList>
            <person name="Zhu H."/>
        </authorList>
    </citation>
    <scope>NUCLEOTIDE SEQUENCE [LARGE SCALE GENOMIC DNA]</scope>
    <source>
        <strain evidence="3 4">K1W22B-8</strain>
    </source>
</reference>
<dbReference type="Pfam" id="PF00817">
    <property type="entry name" value="IMS"/>
    <property type="match status" value="1"/>
</dbReference>
<dbReference type="SUPFAM" id="SSF56672">
    <property type="entry name" value="DNA/RNA polymerases"/>
    <property type="match status" value="1"/>
</dbReference>
<proteinExistence type="predicted"/>
<dbReference type="AlphaFoldDB" id="A0A418WBI0"/>
<feature type="domain" description="UmuC" evidence="2">
    <location>
        <begin position="38"/>
        <end position="157"/>
    </location>
</feature>
<dbReference type="Proteomes" id="UP000284605">
    <property type="component" value="Unassembled WGS sequence"/>
</dbReference>
<evidence type="ECO:0000313" key="4">
    <source>
        <dbReference type="Proteomes" id="UP000284605"/>
    </source>
</evidence>
<dbReference type="PANTHER" id="PTHR35369:SF2">
    <property type="entry name" value="BLR3025 PROTEIN"/>
    <property type="match status" value="1"/>
</dbReference>
<keyword evidence="1" id="KW-0227">DNA damage</keyword>
<dbReference type="EMBL" id="QYUK01000011">
    <property type="protein sequence ID" value="RJF87372.1"/>
    <property type="molecule type" value="Genomic_DNA"/>
</dbReference>
<organism evidence="3 4">
    <name type="scientific">Oleomonas cavernae</name>
    <dbReference type="NCBI Taxonomy" id="2320859"/>
    <lineage>
        <taxon>Bacteria</taxon>
        <taxon>Pseudomonadati</taxon>
        <taxon>Pseudomonadota</taxon>
        <taxon>Alphaproteobacteria</taxon>
        <taxon>Acetobacterales</taxon>
        <taxon>Acetobacteraceae</taxon>
        <taxon>Oleomonas</taxon>
    </lineage>
</organism>
<dbReference type="GO" id="GO:0006281">
    <property type="term" value="P:DNA repair"/>
    <property type="evidence" value="ECO:0007669"/>
    <property type="project" value="InterPro"/>
</dbReference>
<dbReference type="PANTHER" id="PTHR35369">
    <property type="entry name" value="BLR3025 PROTEIN-RELATED"/>
    <property type="match status" value="1"/>
</dbReference>
<dbReference type="OrthoDB" id="9788640at2"/>
<accession>A0A418WBI0</accession>
<dbReference type="CDD" id="cd03468">
    <property type="entry name" value="PolY_like"/>
    <property type="match status" value="1"/>
</dbReference>
<name>A0A418WBI0_9PROT</name>
<dbReference type="InterPro" id="IPR050356">
    <property type="entry name" value="SulA_CellDiv_inhibitor"/>
</dbReference>
<evidence type="ECO:0000313" key="3">
    <source>
        <dbReference type="EMBL" id="RJF87372.1"/>
    </source>
</evidence>
<sequence length="516" mass="55845">MTSASTSRRHLSLWLRRLSTDRIARRSPAPADAQPLAMIAQVGAARRVAAMNDAAARLGLRPFLGLADAQAMYPGLAILPHDPAADAALLAAVADWCEGFTPLVALDAPDGLLLDITGCAHLFGGEAALRDGLLRRLVAQGFRARAAIASTVGCAWAMARHGRQAIVAPGEEAAVLAPLPLVALRLAPETVAALATAGLKTVGDLMARPRAPLAARYGEGLIRRLDQALGRQDEPISPRRPVPEHMAERRFAEPISLEAHVLQVIAALGDRLGHGLEAEGLGARKLEASLFRVDGAVRRIVVGTSLPLRRGEAMQRLFIDRLAGAGEDWDAGFGFDLIRLAALETAPLAPRQAGLDARDHKAAFAALLDHLAARLGPAQVQRLEPRDTHIPERAMALVPALDQNTPRPAFPLEQDSLAPPRPLRLLDRPEAIEALAVVPDGPPSSFRWRRVSYQVARAEGPERIAMEWWRPGGQDLPTRDYFRVETAEGLRLWLFRAGLYDREPGQPAWYLHGFFP</sequence>
<evidence type="ECO:0000259" key="2">
    <source>
        <dbReference type="Pfam" id="PF00817"/>
    </source>
</evidence>